<protein>
    <submittedName>
        <fullName evidence="3">GCK domain-containing protein</fullName>
    </submittedName>
</protein>
<dbReference type="InterPro" id="IPR012891">
    <property type="entry name" value="GCK_dom"/>
</dbReference>
<name>A0AAD7KPU7_QUISA</name>
<evidence type="ECO:0000313" key="4">
    <source>
        <dbReference type="Proteomes" id="UP001163823"/>
    </source>
</evidence>
<dbReference type="EMBL" id="JARAOO010000014">
    <property type="protein sequence ID" value="KAJ7943429.1"/>
    <property type="molecule type" value="Genomic_DNA"/>
</dbReference>
<accession>A0AAD7KPU7</accession>
<feature type="compositionally biased region" description="Polar residues" evidence="1">
    <location>
        <begin position="19"/>
        <end position="29"/>
    </location>
</feature>
<dbReference type="AlphaFoldDB" id="A0AAD7KPU7"/>
<evidence type="ECO:0000313" key="3">
    <source>
        <dbReference type="EMBL" id="KAJ7943429.1"/>
    </source>
</evidence>
<feature type="region of interest" description="Disordered" evidence="1">
    <location>
        <begin position="1"/>
        <end position="115"/>
    </location>
</feature>
<evidence type="ECO:0000259" key="2">
    <source>
        <dbReference type="SMART" id="SM01227"/>
    </source>
</evidence>
<feature type="compositionally biased region" description="Basic and acidic residues" evidence="1">
    <location>
        <begin position="204"/>
        <end position="215"/>
    </location>
</feature>
<proteinExistence type="predicted"/>
<dbReference type="Gene3D" id="1.10.287.2900">
    <property type="match status" value="1"/>
</dbReference>
<reference evidence="3" key="1">
    <citation type="journal article" date="2023" name="Science">
        <title>Elucidation of the pathway for biosynthesis of saponin adjuvants from the soapbark tree.</title>
        <authorList>
            <person name="Reed J."/>
            <person name="Orme A."/>
            <person name="El-Demerdash A."/>
            <person name="Owen C."/>
            <person name="Martin L.B.B."/>
            <person name="Misra R.C."/>
            <person name="Kikuchi S."/>
            <person name="Rejzek M."/>
            <person name="Martin A.C."/>
            <person name="Harkess A."/>
            <person name="Leebens-Mack J."/>
            <person name="Louveau T."/>
            <person name="Stephenson M.J."/>
            <person name="Osbourn A."/>
        </authorList>
    </citation>
    <scope>NUCLEOTIDE SEQUENCE</scope>
    <source>
        <strain evidence="3">S10</strain>
    </source>
</reference>
<dbReference type="KEGG" id="qsa:O6P43_032978"/>
<dbReference type="Pfam" id="PF07802">
    <property type="entry name" value="GCK"/>
    <property type="match status" value="1"/>
</dbReference>
<dbReference type="Proteomes" id="UP001163823">
    <property type="component" value="Chromosome 14"/>
</dbReference>
<dbReference type="PANTHER" id="PTHR34357">
    <property type="entry name" value="F7A19.14 PROTEIN-RELATED"/>
    <property type="match status" value="1"/>
</dbReference>
<keyword evidence="4" id="KW-1185">Reference proteome</keyword>
<feature type="region of interest" description="Disordered" evidence="1">
    <location>
        <begin position="194"/>
        <end position="223"/>
    </location>
</feature>
<organism evidence="3 4">
    <name type="scientific">Quillaja saponaria</name>
    <name type="common">Soap bark tree</name>
    <dbReference type="NCBI Taxonomy" id="32244"/>
    <lineage>
        <taxon>Eukaryota</taxon>
        <taxon>Viridiplantae</taxon>
        <taxon>Streptophyta</taxon>
        <taxon>Embryophyta</taxon>
        <taxon>Tracheophyta</taxon>
        <taxon>Spermatophyta</taxon>
        <taxon>Magnoliopsida</taxon>
        <taxon>eudicotyledons</taxon>
        <taxon>Gunneridae</taxon>
        <taxon>Pentapetalae</taxon>
        <taxon>rosids</taxon>
        <taxon>fabids</taxon>
        <taxon>Fabales</taxon>
        <taxon>Quillajaceae</taxon>
        <taxon>Quillaja</taxon>
    </lineage>
</organism>
<comment type="caution">
    <text evidence="3">The sequence shown here is derived from an EMBL/GenBank/DDBJ whole genome shotgun (WGS) entry which is preliminary data.</text>
</comment>
<sequence>MGGMISSPSPNPSDVHVVNSPSPNSTIHSNSHKPESSPKSANAKMSTSDSKPTESESNSPQTQTSLQQSDTVIVTKVEENDSDQSILVADNAREGDGDGGGGGDGDEEGEGEGEGVGECGFCLFMKAGGCQDSFIAWEQCVEAAEKNEEDIVEKCGEVTGALKKCMEAHADFYEPILRAEKAAEVEAVKELEKEKEAASQSLKISRENEGIKDSEQQQASNDN</sequence>
<dbReference type="EMBL" id="JARAOO010000014">
    <property type="protein sequence ID" value="KAJ7943428.1"/>
    <property type="molecule type" value="Genomic_DNA"/>
</dbReference>
<feature type="compositionally biased region" description="Polar residues" evidence="1">
    <location>
        <begin position="37"/>
        <end position="72"/>
    </location>
</feature>
<gene>
    <name evidence="3" type="ORF">O6P43_032978</name>
</gene>
<feature type="domain" description="GCK" evidence="2">
    <location>
        <begin position="117"/>
        <end position="191"/>
    </location>
</feature>
<evidence type="ECO:0000256" key="1">
    <source>
        <dbReference type="SAM" id="MobiDB-lite"/>
    </source>
</evidence>
<feature type="compositionally biased region" description="Acidic residues" evidence="1">
    <location>
        <begin position="104"/>
        <end position="115"/>
    </location>
</feature>
<dbReference type="SMART" id="SM01227">
    <property type="entry name" value="GCK"/>
    <property type="match status" value="1"/>
</dbReference>
<dbReference type="PANTHER" id="PTHR34357:SF14">
    <property type="entry name" value="F7A19.14 PROTEIN-RELATED"/>
    <property type="match status" value="1"/>
</dbReference>